<evidence type="ECO:0000313" key="2">
    <source>
        <dbReference type="EMBL" id="GEU56935.1"/>
    </source>
</evidence>
<feature type="non-terminal residue" evidence="2">
    <location>
        <position position="140"/>
    </location>
</feature>
<reference evidence="2" key="1">
    <citation type="journal article" date="2019" name="Sci. Rep.">
        <title>Draft genome of Tanacetum cinerariifolium, the natural source of mosquito coil.</title>
        <authorList>
            <person name="Yamashiro T."/>
            <person name="Shiraishi A."/>
            <person name="Satake H."/>
            <person name="Nakayama K."/>
        </authorList>
    </citation>
    <scope>NUCLEOTIDE SEQUENCE</scope>
</reference>
<proteinExistence type="predicted"/>
<organism evidence="2">
    <name type="scientific">Tanacetum cinerariifolium</name>
    <name type="common">Dalmatian daisy</name>
    <name type="synonym">Chrysanthemum cinerariifolium</name>
    <dbReference type="NCBI Taxonomy" id="118510"/>
    <lineage>
        <taxon>Eukaryota</taxon>
        <taxon>Viridiplantae</taxon>
        <taxon>Streptophyta</taxon>
        <taxon>Embryophyta</taxon>
        <taxon>Tracheophyta</taxon>
        <taxon>Spermatophyta</taxon>
        <taxon>Magnoliopsida</taxon>
        <taxon>eudicotyledons</taxon>
        <taxon>Gunneridae</taxon>
        <taxon>Pentapetalae</taxon>
        <taxon>asterids</taxon>
        <taxon>campanulids</taxon>
        <taxon>Asterales</taxon>
        <taxon>Asteraceae</taxon>
        <taxon>Asteroideae</taxon>
        <taxon>Anthemideae</taxon>
        <taxon>Anthemidinae</taxon>
        <taxon>Tanacetum</taxon>
    </lineage>
</organism>
<accession>A0A6L2L9I3</accession>
<dbReference type="EMBL" id="BKCJ010003747">
    <property type="protein sequence ID" value="GEU56935.1"/>
    <property type="molecule type" value="Genomic_DNA"/>
</dbReference>
<name>A0A6L2L9I3_TANCI</name>
<protein>
    <recommendedName>
        <fullName evidence="3">Nucleotide-binding alpha-beta plait domain-containing protein</fullName>
    </recommendedName>
</protein>
<feature type="compositionally biased region" description="Acidic residues" evidence="1">
    <location>
        <begin position="131"/>
        <end position="140"/>
    </location>
</feature>
<dbReference type="AlphaFoldDB" id="A0A6L2L9I3"/>
<comment type="caution">
    <text evidence="2">The sequence shown here is derived from an EMBL/GenBank/DDBJ whole genome shotgun (WGS) entry which is preliminary data.</text>
</comment>
<feature type="compositionally biased region" description="Basic and acidic residues" evidence="1">
    <location>
        <begin position="113"/>
        <end position="130"/>
    </location>
</feature>
<evidence type="ECO:0008006" key="3">
    <source>
        <dbReference type="Google" id="ProtNLM"/>
    </source>
</evidence>
<sequence length="140" mass="15931">MRPKMVAGGEEVDSYLQGEVKKKMDLVEMNSHKQLMCIARASMPRANECWCMLFNYSSLRWIRVKEVSGWVPGFLEEDDEVDASEDDTSDNEYGGHMKVADFQVDDDVNKVPETIFDKTEASKEGNVKELEEGEINSEDP</sequence>
<feature type="region of interest" description="Disordered" evidence="1">
    <location>
        <begin position="113"/>
        <end position="140"/>
    </location>
</feature>
<gene>
    <name evidence="2" type="ORF">Tci_028913</name>
</gene>
<evidence type="ECO:0000256" key="1">
    <source>
        <dbReference type="SAM" id="MobiDB-lite"/>
    </source>
</evidence>